<evidence type="ECO:0000313" key="1">
    <source>
        <dbReference type="EMBL" id="GFP13669.1"/>
    </source>
</evidence>
<accession>A0AAV4E811</accession>
<dbReference type="Proteomes" id="UP000630086">
    <property type="component" value="Unassembled WGS sequence"/>
</dbReference>
<gene>
    <name evidence="1" type="ORF">LHEJCM1062_15410</name>
</gene>
<dbReference type="EMBL" id="BLYV01000341">
    <property type="protein sequence ID" value="GFP13669.1"/>
    <property type="molecule type" value="Genomic_DNA"/>
</dbReference>
<comment type="caution">
    <text evidence="1">The sequence shown here is derived from an EMBL/GenBank/DDBJ whole genome shotgun (WGS) entry which is preliminary data.</text>
</comment>
<name>A0AAV4E811_LACHE</name>
<sequence length="96" mass="10557">MYIILPVCLVLELDGACETAEPEIDNGSIVILPSVDIPFQLSVYCHIAMPSIEGKYLKLGLSTRPDIAYAATYKELGYFLTIEGVLILFCNTEELA</sequence>
<proteinExistence type="predicted"/>
<protein>
    <submittedName>
        <fullName evidence="1">Uncharacterized protein</fullName>
    </submittedName>
</protein>
<dbReference type="AlphaFoldDB" id="A0AAV4E811"/>
<evidence type="ECO:0000313" key="2">
    <source>
        <dbReference type="Proteomes" id="UP000630086"/>
    </source>
</evidence>
<reference evidence="1" key="1">
    <citation type="submission" date="2020-07" db="EMBL/GenBank/DDBJ databases">
        <title>Draft genome sequence of Lactobacillus helveticus strain JCM 1062.</title>
        <authorList>
            <person name="Endo A."/>
            <person name="Maeno S."/>
            <person name="Kido Y."/>
        </authorList>
    </citation>
    <scope>NUCLEOTIDE SEQUENCE</scope>
    <source>
        <strain evidence="1">JCM 1062</strain>
    </source>
</reference>
<organism evidence="1 2">
    <name type="scientific">Lactobacillus helveticus</name>
    <name type="common">Lactobacillus suntoryeus</name>
    <dbReference type="NCBI Taxonomy" id="1587"/>
    <lineage>
        <taxon>Bacteria</taxon>
        <taxon>Bacillati</taxon>
        <taxon>Bacillota</taxon>
        <taxon>Bacilli</taxon>
        <taxon>Lactobacillales</taxon>
        <taxon>Lactobacillaceae</taxon>
        <taxon>Lactobacillus</taxon>
    </lineage>
</organism>